<dbReference type="EMBL" id="CAQQ02024375">
    <property type="status" value="NOT_ANNOTATED_CDS"/>
    <property type="molecule type" value="Genomic_DNA"/>
</dbReference>
<keyword evidence="7 9" id="KW-0371">Homeobox</keyword>
<dbReference type="SMART" id="SM00389">
    <property type="entry name" value="HOX"/>
    <property type="match status" value="2"/>
</dbReference>
<reference evidence="13" key="2">
    <citation type="submission" date="2015-06" db="UniProtKB">
        <authorList>
            <consortium name="EnsemblMetazoa"/>
        </authorList>
    </citation>
    <scope>IDENTIFICATION</scope>
</reference>
<comment type="subcellular location">
    <subcellularLocation>
        <location evidence="1 9 10">Nucleus</location>
    </subcellularLocation>
</comment>
<dbReference type="EMBL" id="CAQQ02024376">
    <property type="status" value="NOT_ANNOTATED_CDS"/>
    <property type="molecule type" value="Genomic_DNA"/>
</dbReference>
<feature type="DNA-binding region" description="Homeobox" evidence="9">
    <location>
        <begin position="274"/>
        <end position="333"/>
    </location>
</feature>
<dbReference type="HOGENOM" id="CLU_558506_0_0_1"/>
<name>T1GB60_MEGSC</name>
<feature type="compositionally biased region" description="Polar residues" evidence="11">
    <location>
        <begin position="40"/>
        <end position="65"/>
    </location>
</feature>
<accession>T1GB60</accession>
<reference evidence="14" key="1">
    <citation type="submission" date="2013-02" db="EMBL/GenBank/DDBJ databases">
        <authorList>
            <person name="Hughes D."/>
        </authorList>
    </citation>
    <scope>NUCLEOTIDE SEQUENCE</scope>
    <source>
        <strain>Durham</strain>
        <strain evidence="14">NC isolate 2 -- Noor lab</strain>
    </source>
</reference>
<feature type="region of interest" description="Disordered" evidence="11">
    <location>
        <begin position="37"/>
        <end position="65"/>
    </location>
</feature>
<dbReference type="GO" id="GO:0000978">
    <property type="term" value="F:RNA polymerase II cis-regulatory region sequence-specific DNA binding"/>
    <property type="evidence" value="ECO:0007669"/>
    <property type="project" value="TreeGrafter"/>
</dbReference>
<keyword evidence="2" id="KW-0479">Metal-binding</keyword>
<dbReference type="InterPro" id="IPR051968">
    <property type="entry name" value="ZnFinger_Homeobox_TR"/>
</dbReference>
<dbReference type="InterPro" id="IPR017970">
    <property type="entry name" value="Homeobox_CS"/>
</dbReference>
<dbReference type="STRING" id="36166.T1GB60"/>
<evidence type="ECO:0000256" key="9">
    <source>
        <dbReference type="PROSITE-ProRule" id="PRU00108"/>
    </source>
</evidence>
<proteinExistence type="predicted"/>
<dbReference type="EMBL" id="CAQQ02024377">
    <property type="status" value="NOT_ANNOTATED_CDS"/>
    <property type="molecule type" value="Genomic_DNA"/>
</dbReference>
<keyword evidence="14" id="KW-1185">Reference proteome</keyword>
<evidence type="ECO:0000256" key="2">
    <source>
        <dbReference type="ARBA" id="ARBA00022723"/>
    </source>
</evidence>
<keyword evidence="6 9" id="KW-0238">DNA-binding</keyword>
<dbReference type="EnsemblMetazoa" id="MESCA000481-RA">
    <property type="protein sequence ID" value="MESCA000481-PA"/>
    <property type="gene ID" value="MESCA000481"/>
</dbReference>
<evidence type="ECO:0000313" key="14">
    <source>
        <dbReference type="Proteomes" id="UP000015102"/>
    </source>
</evidence>
<sequence length="489" mass="55473">VVKHWFRNTLFKERQRNKDSPYNFANPPSTTLNLEEYERTGQTSLQNAEKSSSTLDDQRGSSNSLIQPEYSISTSAEQEPENSSSSLDNMQIKVESIENELPANSSETENRSESESSERDVISRPQTPGLVELIGQDNLHQMGPPKKFQGSNSSLNSPAGGKRANRTRFTDYQIKVLQEFFENNSYPKDSDLEYLNASPRERTPSPQPQQNVIPSQNLIQQSNTPNSSISSSQDFYESPLSSPTTIETTISVVESGQGHQNQQQPLQPQLHNNHKRLRTTILPDQLNLLYECYQTESNPSRKMLEEISKKVNLKKRVVQVWFQNARAKDKKSRNNRLIDECNVNQNSNLTSSTPPTNMALVRELMTKDKCMVNGVFNHFFLNVPLTSTANSSEEDLEEENVKIEDTSKATNSSSLYPYYNNYGLNPDTLEPPFTLDMNPGNIFTCLICENFHTNSLDDLNNHILSDRSRPQTPTSDIMLVVNNNYICRL</sequence>
<dbReference type="PANTHER" id="PTHR45891">
    <property type="entry name" value="ZINC FINGER HOMEOBOX PROTEIN"/>
    <property type="match status" value="1"/>
</dbReference>
<feature type="compositionally biased region" description="Polar residues" evidence="11">
    <location>
        <begin position="208"/>
        <end position="218"/>
    </location>
</feature>
<dbReference type="PANTHER" id="PTHR45891:SF3">
    <property type="entry name" value="ZINC FINGER PROTEIN 2"/>
    <property type="match status" value="1"/>
</dbReference>
<dbReference type="GO" id="GO:0005634">
    <property type="term" value="C:nucleus"/>
    <property type="evidence" value="ECO:0007669"/>
    <property type="project" value="UniProtKB-SubCell"/>
</dbReference>
<organism evidence="13 14">
    <name type="scientific">Megaselia scalaris</name>
    <name type="common">Humpbacked fly</name>
    <name type="synonym">Phora scalaris</name>
    <dbReference type="NCBI Taxonomy" id="36166"/>
    <lineage>
        <taxon>Eukaryota</taxon>
        <taxon>Metazoa</taxon>
        <taxon>Ecdysozoa</taxon>
        <taxon>Arthropoda</taxon>
        <taxon>Hexapoda</taxon>
        <taxon>Insecta</taxon>
        <taxon>Pterygota</taxon>
        <taxon>Neoptera</taxon>
        <taxon>Endopterygota</taxon>
        <taxon>Diptera</taxon>
        <taxon>Brachycera</taxon>
        <taxon>Muscomorpha</taxon>
        <taxon>Platypezoidea</taxon>
        <taxon>Phoridae</taxon>
        <taxon>Megaseliini</taxon>
        <taxon>Megaselia</taxon>
    </lineage>
</organism>
<dbReference type="PROSITE" id="PS00027">
    <property type="entry name" value="HOMEOBOX_1"/>
    <property type="match status" value="1"/>
</dbReference>
<dbReference type="GO" id="GO:0008270">
    <property type="term" value="F:zinc ion binding"/>
    <property type="evidence" value="ECO:0007669"/>
    <property type="project" value="UniProtKB-KW"/>
</dbReference>
<evidence type="ECO:0000256" key="1">
    <source>
        <dbReference type="ARBA" id="ARBA00004123"/>
    </source>
</evidence>
<evidence type="ECO:0000256" key="8">
    <source>
        <dbReference type="ARBA" id="ARBA00023242"/>
    </source>
</evidence>
<dbReference type="Pfam" id="PF00046">
    <property type="entry name" value="Homeodomain"/>
    <property type="match status" value="2"/>
</dbReference>
<feature type="compositionally biased region" description="Low complexity" evidence="11">
    <location>
        <begin position="219"/>
        <end position="233"/>
    </location>
</feature>
<evidence type="ECO:0000256" key="6">
    <source>
        <dbReference type="ARBA" id="ARBA00023125"/>
    </source>
</evidence>
<evidence type="ECO:0000256" key="7">
    <source>
        <dbReference type="ARBA" id="ARBA00023155"/>
    </source>
</evidence>
<dbReference type="GO" id="GO:0000981">
    <property type="term" value="F:DNA-binding transcription factor activity, RNA polymerase II-specific"/>
    <property type="evidence" value="ECO:0007669"/>
    <property type="project" value="InterPro"/>
</dbReference>
<feature type="region of interest" description="Disordered" evidence="11">
    <location>
        <begin position="139"/>
        <end position="167"/>
    </location>
</feature>
<feature type="region of interest" description="Disordered" evidence="11">
    <location>
        <begin position="186"/>
        <end position="242"/>
    </location>
</feature>
<protein>
    <recommendedName>
        <fullName evidence="12">Homeobox domain-containing protein</fullName>
    </recommendedName>
</protein>
<keyword evidence="4" id="KW-0863">Zinc-finger</keyword>
<evidence type="ECO:0000313" key="13">
    <source>
        <dbReference type="EnsemblMetazoa" id="MESCA000481-PA"/>
    </source>
</evidence>
<dbReference type="SUPFAM" id="SSF46689">
    <property type="entry name" value="Homeodomain-like"/>
    <property type="match status" value="2"/>
</dbReference>
<evidence type="ECO:0000256" key="10">
    <source>
        <dbReference type="RuleBase" id="RU000682"/>
    </source>
</evidence>
<dbReference type="AlphaFoldDB" id="T1GB60"/>
<keyword evidence="5" id="KW-0862">Zinc</keyword>
<dbReference type="CDD" id="cd00086">
    <property type="entry name" value="homeodomain"/>
    <property type="match status" value="2"/>
</dbReference>
<feature type="compositionally biased region" description="Basic and acidic residues" evidence="11">
    <location>
        <begin position="108"/>
        <end position="122"/>
    </location>
</feature>
<keyword evidence="8 9" id="KW-0539">Nucleus</keyword>
<evidence type="ECO:0000256" key="5">
    <source>
        <dbReference type="ARBA" id="ARBA00022833"/>
    </source>
</evidence>
<keyword evidence="3" id="KW-0677">Repeat</keyword>
<evidence type="ECO:0000256" key="3">
    <source>
        <dbReference type="ARBA" id="ARBA00022737"/>
    </source>
</evidence>
<evidence type="ECO:0000256" key="4">
    <source>
        <dbReference type="ARBA" id="ARBA00022771"/>
    </source>
</evidence>
<dbReference type="Proteomes" id="UP000015102">
    <property type="component" value="Unassembled WGS sequence"/>
</dbReference>
<dbReference type="InterPro" id="IPR001356">
    <property type="entry name" value="HD"/>
</dbReference>
<dbReference type="Gene3D" id="1.10.10.60">
    <property type="entry name" value="Homeodomain-like"/>
    <property type="match status" value="2"/>
</dbReference>
<evidence type="ECO:0000256" key="11">
    <source>
        <dbReference type="SAM" id="MobiDB-lite"/>
    </source>
</evidence>
<feature type="region of interest" description="Disordered" evidence="11">
    <location>
        <begin position="97"/>
        <end position="126"/>
    </location>
</feature>
<dbReference type="PROSITE" id="PS50071">
    <property type="entry name" value="HOMEOBOX_2"/>
    <property type="match status" value="1"/>
</dbReference>
<evidence type="ECO:0000259" key="12">
    <source>
        <dbReference type="PROSITE" id="PS50071"/>
    </source>
</evidence>
<dbReference type="InterPro" id="IPR009057">
    <property type="entry name" value="Homeodomain-like_sf"/>
</dbReference>
<feature type="domain" description="Homeobox" evidence="12">
    <location>
        <begin position="272"/>
        <end position="332"/>
    </location>
</feature>